<dbReference type="InterPro" id="IPR025855">
    <property type="entry name" value="Replic_Relax"/>
</dbReference>
<evidence type="ECO:0000313" key="3">
    <source>
        <dbReference type="Proteomes" id="UP000612899"/>
    </source>
</evidence>
<organism evidence="2 3">
    <name type="scientific">Rhizocola hellebori</name>
    <dbReference type="NCBI Taxonomy" id="1392758"/>
    <lineage>
        <taxon>Bacteria</taxon>
        <taxon>Bacillati</taxon>
        <taxon>Actinomycetota</taxon>
        <taxon>Actinomycetes</taxon>
        <taxon>Micromonosporales</taxon>
        <taxon>Micromonosporaceae</taxon>
        <taxon>Rhizocola</taxon>
    </lineage>
</organism>
<name>A0A8J3VCU3_9ACTN</name>
<comment type="caution">
    <text evidence="2">The sequence shown here is derived from an EMBL/GenBank/DDBJ whole genome shotgun (WGS) entry which is preliminary data.</text>
</comment>
<feature type="compositionally biased region" description="Basic and acidic residues" evidence="1">
    <location>
        <begin position="276"/>
        <end position="290"/>
    </location>
</feature>
<evidence type="ECO:0000256" key="1">
    <source>
        <dbReference type="SAM" id="MobiDB-lite"/>
    </source>
</evidence>
<dbReference type="EMBL" id="BONY01000004">
    <property type="protein sequence ID" value="GIH02904.1"/>
    <property type="molecule type" value="Genomic_DNA"/>
</dbReference>
<proteinExistence type="predicted"/>
<protein>
    <recommendedName>
        <fullName evidence="4">Replication-relaxation</fullName>
    </recommendedName>
</protein>
<feature type="region of interest" description="Disordered" evidence="1">
    <location>
        <begin position="269"/>
        <end position="290"/>
    </location>
</feature>
<evidence type="ECO:0008006" key="4">
    <source>
        <dbReference type="Google" id="ProtNLM"/>
    </source>
</evidence>
<dbReference type="Proteomes" id="UP000612899">
    <property type="component" value="Unassembled WGS sequence"/>
</dbReference>
<keyword evidence="3" id="KW-1185">Reference proteome</keyword>
<dbReference type="Pfam" id="PF13814">
    <property type="entry name" value="Replic_Relax"/>
    <property type="match status" value="1"/>
</dbReference>
<dbReference type="AlphaFoldDB" id="A0A8J3VCU3"/>
<accession>A0A8J3VCU3</accession>
<sequence>MPVTTDHLTARTSHLTPRDRDLLDKLGDHKVLSTSHVHHIWFASRRTAEMRLNELRELDMVSKFTFARQGGGVDEHMWTLGVLGHQWQASRDKRAEPTRRAALAMIHQTEASRTLTHLLLVNEFFARLAGHARRHPGASLERWWSDAKSTSAFRGVQPDGHALWSVEGEFAGLFLEADTGTEPLTRVVAKLAAYRRLAANDSASYPVLFWLHSPKREAHLQQQLRAANVQVSVATATHDADPAGPVWLTSGSRDRVPFWQLPSNHGAAVAGNPNFRDGELDLPGRDPFHP</sequence>
<gene>
    <name evidence="2" type="ORF">Rhe02_09710</name>
</gene>
<evidence type="ECO:0000313" key="2">
    <source>
        <dbReference type="EMBL" id="GIH02904.1"/>
    </source>
</evidence>
<reference evidence="2" key="1">
    <citation type="submission" date="2021-01" db="EMBL/GenBank/DDBJ databases">
        <title>Whole genome shotgun sequence of Rhizocola hellebori NBRC 109834.</title>
        <authorList>
            <person name="Komaki H."/>
            <person name="Tamura T."/>
        </authorList>
    </citation>
    <scope>NUCLEOTIDE SEQUENCE</scope>
    <source>
        <strain evidence="2">NBRC 109834</strain>
    </source>
</reference>